<evidence type="ECO:0000256" key="4">
    <source>
        <dbReference type="HAMAP-Rule" id="MF_01420"/>
    </source>
</evidence>
<dbReference type="OrthoDB" id="401278at2"/>
<dbReference type="Proteomes" id="UP000215459">
    <property type="component" value="Unassembled WGS sequence"/>
</dbReference>
<sequence length="321" mass="36835">MSFASTTKQELTRIDSMEHCQRAELSALVRVNGAVQLNGEHIRLDVSTENNAIARRTYTLIKQLYRVQPEVLVRKKIRLKKNNTYVVRIRAGADKILQDLRILGERLERIRGIHSDLIIRECCRRAYLRGAFLAGGSVNNPDSVSYHLEIVSTYQDHSEDLCDLLNQYRLHAKWLERKKGFVVYIKEGDKIGELLNIIGAHQSLFAFEDVRIMKDMRNSVNRLVNCETANLNKTIQAAMRQVENIRLIEQEIGLDQLPDRLREIAEARVKYPEVTLTELGQMLPGRKVSKSAVNHRLRKLDHIAEKLKNNNTPSSVQACTD</sequence>
<accession>A0A235B774</accession>
<evidence type="ECO:0000256" key="1">
    <source>
        <dbReference type="ARBA" id="ARBA00022618"/>
    </source>
</evidence>
<protein>
    <recommendedName>
        <fullName evidence="4">Probable cell division protein WhiA</fullName>
    </recommendedName>
</protein>
<organism evidence="8 9">
    <name type="scientific">Paludifilum halophilum</name>
    <dbReference type="NCBI Taxonomy" id="1642702"/>
    <lineage>
        <taxon>Bacteria</taxon>
        <taxon>Bacillati</taxon>
        <taxon>Bacillota</taxon>
        <taxon>Bacilli</taxon>
        <taxon>Bacillales</taxon>
        <taxon>Thermoactinomycetaceae</taxon>
        <taxon>Paludifilum</taxon>
    </lineage>
</organism>
<dbReference type="PANTHER" id="PTHR37307:SF1">
    <property type="entry name" value="CELL DIVISION PROTEIN WHIA-RELATED"/>
    <property type="match status" value="1"/>
</dbReference>
<name>A0A235B774_9BACL</name>
<keyword evidence="9" id="KW-1185">Reference proteome</keyword>
<keyword evidence="1 4" id="KW-0132">Cell division</keyword>
<feature type="domain" description="Sporulation transcription regulator WhiA N-terminal" evidence="6">
    <location>
        <begin position="18"/>
        <end position="103"/>
    </location>
</feature>
<evidence type="ECO:0000256" key="2">
    <source>
        <dbReference type="ARBA" id="ARBA00023125"/>
    </source>
</evidence>
<dbReference type="GO" id="GO:0043937">
    <property type="term" value="P:regulation of sporulation"/>
    <property type="evidence" value="ECO:0007669"/>
    <property type="project" value="InterPro"/>
</dbReference>
<comment type="caution">
    <text evidence="8">The sequence shown here is derived from an EMBL/GenBank/DDBJ whole genome shotgun (WGS) entry which is preliminary data.</text>
</comment>
<evidence type="ECO:0000259" key="7">
    <source>
        <dbReference type="Pfam" id="PF14527"/>
    </source>
</evidence>
<dbReference type="InterPro" id="IPR003802">
    <property type="entry name" value="Sporulation_regulator_WhiA"/>
</dbReference>
<dbReference type="SUPFAM" id="SSF55608">
    <property type="entry name" value="Homing endonucleases"/>
    <property type="match status" value="1"/>
</dbReference>
<evidence type="ECO:0000313" key="9">
    <source>
        <dbReference type="Proteomes" id="UP000215459"/>
    </source>
</evidence>
<gene>
    <name evidence="4 8" type="primary">whiA</name>
    <name evidence="8" type="ORF">CHM34_08640</name>
</gene>
<dbReference type="Pfam" id="PF02650">
    <property type="entry name" value="HTH_WhiA"/>
    <property type="match status" value="1"/>
</dbReference>
<dbReference type="Pfam" id="PF10298">
    <property type="entry name" value="WhiA_N"/>
    <property type="match status" value="1"/>
</dbReference>
<dbReference type="InterPro" id="IPR018478">
    <property type="entry name" value="Sporu_reg_WhiA_N_dom"/>
</dbReference>
<dbReference type="PANTHER" id="PTHR37307">
    <property type="entry name" value="CELL DIVISION PROTEIN WHIA-RELATED"/>
    <property type="match status" value="1"/>
</dbReference>
<feature type="domain" description="Sporulation regulator WhiA C-terminal" evidence="5">
    <location>
        <begin position="220"/>
        <end position="304"/>
    </location>
</feature>
<dbReference type="HAMAP" id="MF_01420">
    <property type="entry name" value="HTH_type_WhiA"/>
    <property type="match status" value="1"/>
</dbReference>
<dbReference type="Gene3D" id="3.10.28.10">
    <property type="entry name" value="Homing endonucleases"/>
    <property type="match status" value="1"/>
</dbReference>
<evidence type="ECO:0000259" key="5">
    <source>
        <dbReference type="Pfam" id="PF02650"/>
    </source>
</evidence>
<comment type="function">
    <text evidence="4">Involved in cell division and chromosome segregation.</text>
</comment>
<evidence type="ECO:0000313" key="8">
    <source>
        <dbReference type="EMBL" id="OYD08163.1"/>
    </source>
</evidence>
<dbReference type="NCBIfam" id="TIGR00647">
    <property type="entry name" value="DNA_bind_WhiA"/>
    <property type="match status" value="1"/>
</dbReference>
<reference evidence="8 9" key="1">
    <citation type="submission" date="2017-07" db="EMBL/GenBank/DDBJ databases">
        <title>The genome sequence of Paludifilum halophilum highlights mechanisms for microbial adaptation to high salt environemnts.</title>
        <authorList>
            <person name="Belbahri L."/>
        </authorList>
    </citation>
    <scope>NUCLEOTIDE SEQUENCE [LARGE SCALE GENOMIC DNA]</scope>
    <source>
        <strain evidence="8 9">DSM 102817</strain>
    </source>
</reference>
<evidence type="ECO:0000256" key="3">
    <source>
        <dbReference type="ARBA" id="ARBA00023306"/>
    </source>
</evidence>
<dbReference type="GO" id="GO:0051301">
    <property type="term" value="P:cell division"/>
    <property type="evidence" value="ECO:0007669"/>
    <property type="project" value="UniProtKB-UniRule"/>
</dbReference>
<comment type="similarity">
    <text evidence="4">Belongs to the WhiA family.</text>
</comment>
<proteinExistence type="inferred from homology"/>
<dbReference type="RefSeq" id="WP_094264197.1">
    <property type="nucleotide sequence ID" value="NZ_NOWF01000004.1"/>
</dbReference>
<feature type="domain" description="WhiA LAGLIDADG-like" evidence="7">
    <location>
        <begin position="125"/>
        <end position="217"/>
    </location>
</feature>
<dbReference type="Pfam" id="PF14527">
    <property type="entry name" value="LAGLIDADG_WhiA"/>
    <property type="match status" value="1"/>
</dbReference>
<dbReference type="InterPro" id="IPR027434">
    <property type="entry name" value="Homing_endonucl"/>
</dbReference>
<keyword evidence="2 4" id="KW-0238">DNA-binding</keyword>
<dbReference type="InterPro" id="IPR023054">
    <property type="entry name" value="Sporulation_regulator_WhiA_C"/>
</dbReference>
<dbReference type="AlphaFoldDB" id="A0A235B774"/>
<evidence type="ECO:0000259" key="6">
    <source>
        <dbReference type="Pfam" id="PF10298"/>
    </source>
</evidence>
<dbReference type="EMBL" id="NOWF01000004">
    <property type="protein sequence ID" value="OYD08163.1"/>
    <property type="molecule type" value="Genomic_DNA"/>
</dbReference>
<dbReference type="GO" id="GO:0003677">
    <property type="term" value="F:DNA binding"/>
    <property type="evidence" value="ECO:0007669"/>
    <property type="project" value="UniProtKB-UniRule"/>
</dbReference>
<dbReference type="InterPro" id="IPR039518">
    <property type="entry name" value="WhiA_LAGLIDADG_dom"/>
</dbReference>
<keyword evidence="3 4" id="KW-0131">Cell cycle</keyword>